<keyword evidence="1" id="KW-0175">Coiled coil</keyword>
<dbReference type="PANTHER" id="PTHR36681">
    <property type="entry name" value="NUCLEAR GTPASE, GERMINAL CENTER-ASSOCIATED, TANDEM DUPLICATE 3"/>
    <property type="match status" value="1"/>
</dbReference>
<proteinExistence type="predicted"/>
<dbReference type="Pfam" id="PF00350">
    <property type="entry name" value="Dynamin_N"/>
    <property type="match status" value="1"/>
</dbReference>
<protein>
    <submittedName>
        <fullName evidence="3">Dynamin family protein</fullName>
    </submittedName>
</protein>
<dbReference type="SUPFAM" id="SSF52540">
    <property type="entry name" value="P-loop containing nucleoside triphosphate hydrolases"/>
    <property type="match status" value="1"/>
</dbReference>
<dbReference type="EMBL" id="CP059558">
    <property type="protein sequence ID" value="QUY37630.1"/>
    <property type="molecule type" value="Genomic_DNA"/>
</dbReference>
<feature type="domain" description="Dynamin N-terminal" evidence="2">
    <location>
        <begin position="57"/>
        <end position="294"/>
    </location>
</feature>
<dbReference type="PANTHER" id="PTHR36681:SF3">
    <property type="entry name" value="NUCLEAR GTPASE, GERMINAL CENTER-ASSOCIATED, TANDEM DUPLICATE 3"/>
    <property type="match status" value="1"/>
</dbReference>
<dbReference type="AlphaFoldDB" id="A0AAX1MKR7"/>
<name>A0AAX1MKR7_ACIJU</name>
<dbReference type="InterPro" id="IPR045063">
    <property type="entry name" value="Dynamin_N"/>
</dbReference>
<sequence>MTNQSLKIKSLLSQIQNHQSLLFASDSQKYLSELSNMEKTLDTNMRAAQEDGRNLRIAIVGQMKAGKSSFLNALLFPVDVLPKAATPMTAALTRIGYAEKPYAEIEFYSVDDWSGIAQSAIEYHTQYRTVEQQLSQEEHEQTPISLFGNMKKLVPNKPKVIEPALIQSKISEELRSCRELVDMAQQLNTQEYLGTKKRIEAASLEDLASELKNYVGSQGKFTAITKMFSIYINDERLQGIEIYDTPGFNDPVISRGQQTRTFLGQCDVVFLLSIVSQFLTVSDLRLLREQLTASGIDSKAVFLVGSQRDLVFRMDRQILISAKLAAQRYPEDVRPQATIAAMMQLLDQKIQQMTETQIMQHLNNPDLDDASKALLSVIQGSKPRLISALTWRIAEDLPKLSSELQEQYDALCFDTGLNFDVEQLKAFSNIIHLRKVIEQQKERKQELTQAKVALLLQGVEQRTQAIQQELLKLIKEKIDLLDSQSIDQLNVQKQLIEKNLKNGRSKIEYTIHQESSTVNHQVRALSLQLQSERQAFLSISISEDRKIEYEQYEKSGFWSGVARFFGAGGYGTREKIIVTPYAQVQDSIEQIETFGNTAVGQLQRSLNSIIDMPKLRKNIVIAAINLFDTSDPDFDVDFFKLQVSQCLESYEPPKLNLNVSQVIDNIVAQFGLGKVTNSEIQQLKQAHHHAIATISEYIVQLTKQAEHDLEQYFENMQQVLVNKIIGEIQINLQSLMQQIAEKENTLENLNQFERQLSSLNMT</sequence>
<gene>
    <name evidence="3" type="ORF">H2677_05500</name>
</gene>
<dbReference type="RefSeq" id="WP_212639318.1">
    <property type="nucleotide sequence ID" value="NZ_CP059558.1"/>
</dbReference>
<organism evidence="3 4">
    <name type="scientific">Acinetobacter junii</name>
    <dbReference type="NCBI Taxonomy" id="40215"/>
    <lineage>
        <taxon>Bacteria</taxon>
        <taxon>Pseudomonadati</taxon>
        <taxon>Pseudomonadota</taxon>
        <taxon>Gammaproteobacteria</taxon>
        <taxon>Moraxellales</taxon>
        <taxon>Moraxellaceae</taxon>
        <taxon>Acinetobacter</taxon>
    </lineage>
</organism>
<evidence type="ECO:0000313" key="4">
    <source>
        <dbReference type="Proteomes" id="UP000679388"/>
    </source>
</evidence>
<dbReference type="GeneID" id="70091963"/>
<feature type="coiled-coil region" evidence="1">
    <location>
        <begin position="430"/>
        <end position="506"/>
    </location>
</feature>
<evidence type="ECO:0000259" key="2">
    <source>
        <dbReference type="Pfam" id="PF00350"/>
    </source>
</evidence>
<evidence type="ECO:0000313" key="3">
    <source>
        <dbReference type="EMBL" id="QUY37630.1"/>
    </source>
</evidence>
<reference evidence="3" key="1">
    <citation type="submission" date="2020-07" db="EMBL/GenBank/DDBJ databases">
        <title>Acinetobacter junii strain YR7 chromosome and plasmid pNDM-YR7.</title>
        <authorList>
            <person name="Tang B."/>
        </authorList>
    </citation>
    <scope>NUCLEOTIDE SEQUENCE</scope>
    <source>
        <strain evidence="3">YR7</strain>
    </source>
</reference>
<accession>A0AAX1MKR7</accession>
<dbReference type="Gene3D" id="3.40.50.300">
    <property type="entry name" value="P-loop containing nucleotide triphosphate hydrolases"/>
    <property type="match status" value="1"/>
</dbReference>
<feature type="coiled-coil region" evidence="1">
    <location>
        <begin position="725"/>
        <end position="762"/>
    </location>
</feature>
<dbReference type="Proteomes" id="UP000679388">
    <property type="component" value="Chromosome"/>
</dbReference>
<evidence type="ECO:0000256" key="1">
    <source>
        <dbReference type="SAM" id="Coils"/>
    </source>
</evidence>
<dbReference type="InterPro" id="IPR027417">
    <property type="entry name" value="P-loop_NTPase"/>
</dbReference>